<dbReference type="Pfam" id="PF06969">
    <property type="entry name" value="HemN_C"/>
    <property type="match status" value="1"/>
</dbReference>
<protein>
    <recommendedName>
        <fullName evidence="2">Heme chaperone HemW</fullName>
    </recommendedName>
</protein>
<keyword evidence="2" id="KW-0963">Cytoplasm</keyword>
<accession>A0A4R3L8P4</accession>
<dbReference type="InterPro" id="IPR034505">
    <property type="entry name" value="Coproporphyrinogen-III_oxidase"/>
</dbReference>
<dbReference type="GO" id="GO:0051539">
    <property type="term" value="F:4 iron, 4 sulfur cluster binding"/>
    <property type="evidence" value="ECO:0007669"/>
    <property type="project" value="UniProtKB-UniRule"/>
</dbReference>
<evidence type="ECO:0000259" key="3">
    <source>
        <dbReference type="PROSITE" id="PS51918"/>
    </source>
</evidence>
<comment type="caution">
    <text evidence="4">The sequence shown here is derived from an EMBL/GenBank/DDBJ whole genome shotgun (WGS) entry which is preliminary data.</text>
</comment>
<evidence type="ECO:0000313" key="5">
    <source>
        <dbReference type="Proteomes" id="UP000294599"/>
    </source>
</evidence>
<dbReference type="SFLD" id="SFLDG01082">
    <property type="entry name" value="B12-binding_domain_containing"/>
    <property type="match status" value="1"/>
</dbReference>
<dbReference type="Proteomes" id="UP000294599">
    <property type="component" value="Unassembled WGS sequence"/>
</dbReference>
<keyword evidence="5" id="KW-1185">Reference proteome</keyword>
<dbReference type="SFLD" id="SFLDF00288">
    <property type="entry name" value="HemN-like__clustered_with_nucl"/>
    <property type="match status" value="1"/>
</dbReference>
<dbReference type="SFLD" id="SFLDF00562">
    <property type="entry name" value="HemN-like__clustered_with_heat"/>
    <property type="match status" value="1"/>
</dbReference>
<dbReference type="InterPro" id="IPR058240">
    <property type="entry name" value="rSAM_sf"/>
</dbReference>
<dbReference type="InterPro" id="IPR004559">
    <property type="entry name" value="HemW-like"/>
</dbReference>
<dbReference type="PANTHER" id="PTHR13932:SF5">
    <property type="entry name" value="RADICAL S-ADENOSYL METHIONINE DOMAIN-CONTAINING PROTEIN 1, MITOCHONDRIAL"/>
    <property type="match status" value="1"/>
</dbReference>
<dbReference type="SFLD" id="SFLDG01065">
    <property type="entry name" value="anaerobic_coproporphyrinogen-I"/>
    <property type="match status" value="1"/>
</dbReference>
<organism evidence="4 5">
    <name type="scientific">Pseudofulvimonas gallinarii</name>
    <dbReference type="NCBI Taxonomy" id="634155"/>
    <lineage>
        <taxon>Bacteria</taxon>
        <taxon>Pseudomonadati</taxon>
        <taxon>Pseudomonadota</taxon>
        <taxon>Gammaproteobacteria</taxon>
        <taxon>Lysobacterales</taxon>
        <taxon>Rhodanobacteraceae</taxon>
        <taxon>Pseudofulvimonas</taxon>
    </lineage>
</organism>
<dbReference type="EMBL" id="SMAF01000017">
    <property type="protein sequence ID" value="TCS96039.1"/>
    <property type="molecule type" value="Genomic_DNA"/>
</dbReference>
<dbReference type="PROSITE" id="PS51918">
    <property type="entry name" value="RADICAL_SAM"/>
    <property type="match status" value="1"/>
</dbReference>
<evidence type="ECO:0000256" key="2">
    <source>
        <dbReference type="RuleBase" id="RU364116"/>
    </source>
</evidence>
<dbReference type="InterPro" id="IPR006638">
    <property type="entry name" value="Elp3/MiaA/NifB-like_rSAM"/>
</dbReference>
<comment type="subcellular location">
    <subcellularLocation>
        <location evidence="2">Cytoplasm</location>
    </subcellularLocation>
</comment>
<name>A0A4R3L8P4_9GAMM</name>
<keyword evidence="2" id="KW-0408">Iron</keyword>
<keyword evidence="2" id="KW-0143">Chaperone</keyword>
<feature type="domain" description="Radical SAM core" evidence="3">
    <location>
        <begin position="12"/>
        <end position="248"/>
    </location>
</feature>
<dbReference type="SFLD" id="SFLDS00029">
    <property type="entry name" value="Radical_SAM"/>
    <property type="match status" value="1"/>
</dbReference>
<dbReference type="PANTHER" id="PTHR13932">
    <property type="entry name" value="COPROPORPHYRINIGEN III OXIDASE"/>
    <property type="match status" value="1"/>
</dbReference>
<comment type="similarity">
    <text evidence="1">Belongs to the anaerobic coproporphyrinogen-III oxidase family. HemW subfamily.</text>
</comment>
<sequence length="394" mass="42866">MNATGLAAESGMQPATALALYIHLPWCVRKCPYCDFNSHRAPDDLPVAETVGALMADLDRDLDDYPSLRHRRIGSVFFGGGTPSLFPPAAIADILAGANARLAFSDDAEVTLEANPGTTERGRFVGYREGGVNRVSLGVQSFDDAMLQRLGRIHGRAEALQAAAEVHAAGIPELNLDLMYALPQQDLDGATADVEQAIALAPTHLSHYQLTLEPHTEFAARPPVLPDDDLAFTMMEACQQRLAAAGFRHYETSAYAREGHACRHNLTYWRFGDYLGIGAGAHGKLTIDGVARRRWKHRHPRHWLQHAGSAAGIGGDDAVAAVDLPFEFAMNALRLHEGFTLAQFTATTGLPAAAIGETLRRADARGLLEREGERIFASERGRRFLNDLLTLFLP</sequence>
<dbReference type="GO" id="GO:0006779">
    <property type="term" value="P:porphyrin-containing compound biosynthetic process"/>
    <property type="evidence" value="ECO:0007669"/>
    <property type="project" value="InterPro"/>
</dbReference>
<dbReference type="InterPro" id="IPR007197">
    <property type="entry name" value="rSAM"/>
</dbReference>
<proteinExistence type="inferred from homology"/>
<dbReference type="GO" id="GO:0005737">
    <property type="term" value="C:cytoplasm"/>
    <property type="evidence" value="ECO:0007669"/>
    <property type="project" value="UniProtKB-SubCell"/>
</dbReference>
<keyword evidence="2" id="KW-0411">Iron-sulfur</keyword>
<dbReference type="NCBIfam" id="TIGR00539">
    <property type="entry name" value="hemN_rel"/>
    <property type="match status" value="1"/>
</dbReference>
<dbReference type="Pfam" id="PF04055">
    <property type="entry name" value="Radical_SAM"/>
    <property type="match status" value="1"/>
</dbReference>
<dbReference type="GO" id="GO:0004109">
    <property type="term" value="F:coproporphyrinogen oxidase activity"/>
    <property type="evidence" value="ECO:0007669"/>
    <property type="project" value="InterPro"/>
</dbReference>
<dbReference type="SUPFAM" id="SSF102114">
    <property type="entry name" value="Radical SAM enzymes"/>
    <property type="match status" value="1"/>
</dbReference>
<dbReference type="Gene3D" id="3.30.750.200">
    <property type="match status" value="1"/>
</dbReference>
<keyword evidence="2" id="KW-0479">Metal-binding</keyword>
<keyword evidence="2" id="KW-0949">S-adenosyl-L-methionine</keyword>
<dbReference type="GO" id="GO:0046872">
    <property type="term" value="F:metal ion binding"/>
    <property type="evidence" value="ECO:0007669"/>
    <property type="project" value="UniProtKB-UniRule"/>
</dbReference>
<gene>
    <name evidence="4" type="ORF">EDC25_11750</name>
</gene>
<comment type="function">
    <text evidence="2">Probably acts as a heme chaperone, transferring heme to an unknown acceptor. Binds one molecule of heme per monomer, possibly covalently. Binds 1 [4Fe-4S] cluster. The cluster is coordinated with 3 cysteines and an exchangeable S-adenosyl-L-methionine.</text>
</comment>
<dbReference type="SMART" id="SM00729">
    <property type="entry name" value="Elp3"/>
    <property type="match status" value="1"/>
</dbReference>
<dbReference type="CDD" id="cd01335">
    <property type="entry name" value="Radical_SAM"/>
    <property type="match status" value="1"/>
</dbReference>
<keyword evidence="2" id="KW-0349">Heme</keyword>
<evidence type="ECO:0000313" key="4">
    <source>
        <dbReference type="EMBL" id="TCS96039.1"/>
    </source>
</evidence>
<keyword evidence="2" id="KW-0004">4Fe-4S</keyword>
<dbReference type="InterPro" id="IPR010723">
    <property type="entry name" value="HemN_C"/>
</dbReference>
<reference evidence="4 5" key="1">
    <citation type="submission" date="2019-03" db="EMBL/GenBank/DDBJ databases">
        <title>Genomic Encyclopedia of Type Strains, Phase IV (KMG-IV): sequencing the most valuable type-strain genomes for metagenomic binning, comparative biology and taxonomic classification.</title>
        <authorList>
            <person name="Goeker M."/>
        </authorList>
    </citation>
    <scope>NUCLEOTIDE SEQUENCE [LARGE SCALE GENOMIC DNA]</scope>
    <source>
        <strain evidence="4 5">DSM 21944</strain>
    </source>
</reference>
<evidence type="ECO:0000256" key="1">
    <source>
        <dbReference type="ARBA" id="ARBA00006100"/>
    </source>
</evidence>
<dbReference type="AlphaFoldDB" id="A0A4R3L8P4"/>